<keyword evidence="5" id="KW-1185">Reference proteome</keyword>
<accession>A0ABY5TLP3</accession>
<feature type="compositionally biased region" description="Polar residues" evidence="1">
    <location>
        <begin position="336"/>
        <end position="346"/>
    </location>
</feature>
<name>A0ABY5TLP3_9GAMM</name>
<feature type="compositionally biased region" description="Low complexity" evidence="1">
    <location>
        <begin position="355"/>
        <end position="368"/>
    </location>
</feature>
<dbReference type="InterPro" id="IPR027417">
    <property type="entry name" value="P-loop_NTPase"/>
</dbReference>
<feature type="transmembrane region" description="Helical" evidence="2">
    <location>
        <begin position="195"/>
        <end position="213"/>
    </location>
</feature>
<gene>
    <name evidence="4" type="ORF">NYF23_09610</name>
</gene>
<dbReference type="EMBL" id="CP103416">
    <property type="protein sequence ID" value="UVW34275.1"/>
    <property type="molecule type" value="Genomic_DNA"/>
</dbReference>
<dbReference type="Proteomes" id="UP001059934">
    <property type="component" value="Chromosome"/>
</dbReference>
<dbReference type="Gene3D" id="3.40.50.300">
    <property type="entry name" value="P-loop containing nucleotide triphosphate hydrolases"/>
    <property type="match status" value="1"/>
</dbReference>
<evidence type="ECO:0000313" key="4">
    <source>
        <dbReference type="EMBL" id="UVW34275.1"/>
    </source>
</evidence>
<feature type="compositionally biased region" description="Basic and acidic residues" evidence="1">
    <location>
        <begin position="324"/>
        <end position="335"/>
    </location>
</feature>
<reference evidence="4" key="1">
    <citation type="submission" date="2022-08" db="EMBL/GenBank/DDBJ databases">
        <title>Catabolic pathway analysis in culturable SAR92 clade bacteria reveals their overlooked roles in DMSP degradation in coastal seas.</title>
        <authorList>
            <person name="He X."/>
            <person name="Zhang X."/>
            <person name="Zhang Y."/>
        </authorList>
    </citation>
    <scope>NUCLEOTIDE SEQUENCE</scope>
    <source>
        <strain evidence="4">H455</strain>
    </source>
</reference>
<evidence type="ECO:0000256" key="2">
    <source>
        <dbReference type="SAM" id="Phobius"/>
    </source>
</evidence>
<keyword evidence="2" id="KW-1133">Transmembrane helix</keyword>
<feature type="region of interest" description="Disordered" evidence="1">
    <location>
        <begin position="324"/>
        <end position="388"/>
    </location>
</feature>
<proteinExistence type="predicted"/>
<evidence type="ECO:0000259" key="3">
    <source>
        <dbReference type="Pfam" id="PF05707"/>
    </source>
</evidence>
<evidence type="ECO:0000313" key="5">
    <source>
        <dbReference type="Proteomes" id="UP001059934"/>
    </source>
</evidence>
<sequence length="388" mass="43998">MIYLFTGSNGSGKTLNSIKFICEELNPNGDRPVFYYAPDTQPIGIAEAGVLDWQALDVDSCRDWFELPEGSIILVDEFRHVWPWRNHKDPIPESVDRLAEHRSKGFDFILTAQKPASQFDPAIQGFIEEHRHLEGVSGSKKSRHFVYQTFCSSPMNPPKLQVPEVTTHAFDKKYYSYYRSASLHTHKDRLPYKKLIPIAAGVLLIPVLFYFAFSTITDDSSDISLSAPVFSASSMPGSNGRMTTTDDYILMHTPRIDGLPHTAPIYDDLMKPVVAPKPAACIIQRENLNRCRCWTNQATLIDMPHNVCVSIAEHRYFDHTRVPPAPEKVRYHDRSQSTSRPSNRQQAVIIRDSSRQASAQAQPRRAASYPNSNTNRVPLNSPQHFNNR</sequence>
<organism evidence="4 5">
    <name type="scientific">SAR92 clade bacterium H455</name>
    <dbReference type="NCBI Taxonomy" id="2974818"/>
    <lineage>
        <taxon>Bacteria</taxon>
        <taxon>Pseudomonadati</taxon>
        <taxon>Pseudomonadota</taxon>
        <taxon>Gammaproteobacteria</taxon>
        <taxon>Cellvibrionales</taxon>
        <taxon>Porticoccaceae</taxon>
        <taxon>SAR92 clade</taxon>
    </lineage>
</organism>
<dbReference type="Pfam" id="PF05707">
    <property type="entry name" value="Zot"/>
    <property type="match status" value="1"/>
</dbReference>
<keyword evidence="2" id="KW-0812">Transmembrane</keyword>
<feature type="domain" description="Zona occludens toxin N-terminal" evidence="3">
    <location>
        <begin position="1"/>
        <end position="184"/>
    </location>
</feature>
<dbReference type="SUPFAM" id="SSF52540">
    <property type="entry name" value="P-loop containing nucleoside triphosphate hydrolases"/>
    <property type="match status" value="1"/>
</dbReference>
<protein>
    <submittedName>
        <fullName evidence="4">Zonular occludens toxin domain-containing protein</fullName>
    </submittedName>
</protein>
<feature type="compositionally biased region" description="Polar residues" evidence="1">
    <location>
        <begin position="369"/>
        <end position="388"/>
    </location>
</feature>
<keyword evidence="2" id="KW-0472">Membrane</keyword>
<dbReference type="InterPro" id="IPR008900">
    <property type="entry name" value="Zot_N"/>
</dbReference>
<evidence type="ECO:0000256" key="1">
    <source>
        <dbReference type="SAM" id="MobiDB-lite"/>
    </source>
</evidence>